<evidence type="ECO:0008006" key="3">
    <source>
        <dbReference type="Google" id="ProtNLM"/>
    </source>
</evidence>
<dbReference type="AlphaFoldDB" id="A0A1N7RJ61"/>
<dbReference type="InterPro" id="IPR032720">
    <property type="entry name" value="Cys_rich_CWC"/>
</dbReference>
<dbReference type="RefSeq" id="WP_087732216.1">
    <property type="nucleotide sequence ID" value="NZ_CYGY02000002.1"/>
</dbReference>
<keyword evidence="2" id="KW-1185">Reference proteome</keyword>
<accession>A0A1N7RJ61</accession>
<organism evidence="1 2">
    <name type="scientific">Paraburkholderia piptadeniae</name>
    <dbReference type="NCBI Taxonomy" id="1701573"/>
    <lineage>
        <taxon>Bacteria</taxon>
        <taxon>Pseudomonadati</taxon>
        <taxon>Pseudomonadota</taxon>
        <taxon>Betaproteobacteria</taxon>
        <taxon>Burkholderiales</taxon>
        <taxon>Burkholderiaceae</taxon>
        <taxon>Paraburkholderia</taxon>
    </lineage>
</organism>
<name>A0A1N7RJ61_9BURK</name>
<evidence type="ECO:0000313" key="2">
    <source>
        <dbReference type="Proteomes" id="UP000195569"/>
    </source>
</evidence>
<dbReference type="EMBL" id="CYGY02000002">
    <property type="protein sequence ID" value="SIT35142.1"/>
    <property type="molecule type" value="Genomic_DNA"/>
</dbReference>
<evidence type="ECO:0000313" key="1">
    <source>
        <dbReference type="EMBL" id="SIT35142.1"/>
    </source>
</evidence>
<gene>
    <name evidence="1" type="ORF">BN2476_20046</name>
</gene>
<protein>
    <recommendedName>
        <fullName evidence="3">Cysteine-rich CWC</fullName>
    </recommendedName>
</protein>
<dbReference type="OrthoDB" id="331868at2"/>
<proteinExistence type="predicted"/>
<sequence length="81" mass="8535">MSPFTSKVPEFPEASSARCPRCRRVFDCGARGDRSTCWCVSMPELPADALKAGTGCLCPECLADAIARERASAQGVAAAPE</sequence>
<comment type="caution">
    <text evidence="1">The sequence shown here is derived from an EMBL/GenBank/DDBJ whole genome shotgun (WGS) entry which is preliminary data.</text>
</comment>
<dbReference type="Pfam" id="PF14375">
    <property type="entry name" value="Cys_rich_CWC"/>
    <property type="match status" value="1"/>
</dbReference>
<dbReference type="Proteomes" id="UP000195569">
    <property type="component" value="Unassembled WGS sequence"/>
</dbReference>
<reference evidence="1" key="1">
    <citation type="submission" date="2016-12" db="EMBL/GenBank/DDBJ databases">
        <authorList>
            <person name="Moulin L."/>
        </authorList>
    </citation>
    <scope>NUCLEOTIDE SEQUENCE [LARGE SCALE GENOMIC DNA]</scope>
    <source>
        <strain evidence="1">STM 7183</strain>
    </source>
</reference>